<feature type="region of interest" description="Disordered" evidence="3">
    <location>
        <begin position="126"/>
        <end position="153"/>
    </location>
</feature>
<feature type="domain" description="Zn(2)-C6 fungal-type" evidence="4">
    <location>
        <begin position="45"/>
        <end position="75"/>
    </location>
</feature>
<feature type="compositionally biased region" description="Polar residues" evidence="3">
    <location>
        <begin position="344"/>
        <end position="353"/>
    </location>
</feature>
<gene>
    <name evidence="5" type="ORF">AWRI4620_LOCUS9750</name>
</gene>
<dbReference type="PANTHER" id="PTHR37534:SF4">
    <property type="entry name" value="ZN(II)2CYS6 TRANSCRIPTION FACTOR (EUROFUNG)"/>
    <property type="match status" value="1"/>
</dbReference>
<evidence type="ECO:0000313" key="5">
    <source>
        <dbReference type="EMBL" id="CAD0115495.1"/>
    </source>
</evidence>
<name>A0A9N8PY00_9PEZI</name>
<dbReference type="InterPro" id="IPR021858">
    <property type="entry name" value="Fun_TF"/>
</dbReference>
<dbReference type="OrthoDB" id="415590at2759"/>
<dbReference type="EMBL" id="CAINUL010000019">
    <property type="protein sequence ID" value="CAD0115495.1"/>
    <property type="molecule type" value="Genomic_DNA"/>
</dbReference>
<dbReference type="PANTHER" id="PTHR37534">
    <property type="entry name" value="TRANSCRIPTIONAL ACTIVATOR PROTEIN UGA3"/>
    <property type="match status" value="1"/>
</dbReference>
<proteinExistence type="predicted"/>
<comment type="caution">
    <text evidence="5">The sequence shown here is derived from an EMBL/GenBank/DDBJ whole genome shotgun (WGS) entry which is preliminary data.</text>
</comment>
<dbReference type="GO" id="GO:0008270">
    <property type="term" value="F:zinc ion binding"/>
    <property type="evidence" value="ECO:0007669"/>
    <property type="project" value="InterPro"/>
</dbReference>
<feature type="region of interest" description="Disordered" evidence="3">
    <location>
        <begin position="331"/>
        <end position="353"/>
    </location>
</feature>
<dbReference type="InterPro" id="IPR036864">
    <property type="entry name" value="Zn2-C6_fun-type_DNA-bd_sf"/>
</dbReference>
<dbReference type="AlphaFoldDB" id="A0A9N8PY00"/>
<dbReference type="PROSITE" id="PS00463">
    <property type="entry name" value="ZN2_CY6_FUNGAL_1"/>
    <property type="match status" value="1"/>
</dbReference>
<dbReference type="Gene3D" id="4.10.240.10">
    <property type="entry name" value="Zn(2)-C6 fungal-type DNA-binding domain"/>
    <property type="match status" value="1"/>
</dbReference>
<evidence type="ECO:0000259" key="4">
    <source>
        <dbReference type="PROSITE" id="PS50048"/>
    </source>
</evidence>
<evidence type="ECO:0000256" key="3">
    <source>
        <dbReference type="SAM" id="MobiDB-lite"/>
    </source>
</evidence>
<dbReference type="Proteomes" id="UP000745764">
    <property type="component" value="Unassembled WGS sequence"/>
</dbReference>
<dbReference type="GO" id="GO:0005634">
    <property type="term" value="C:nucleus"/>
    <property type="evidence" value="ECO:0007669"/>
    <property type="project" value="UniProtKB-SubCell"/>
</dbReference>
<accession>A0A9N8PY00</accession>
<evidence type="ECO:0000256" key="1">
    <source>
        <dbReference type="ARBA" id="ARBA00004123"/>
    </source>
</evidence>
<protein>
    <recommendedName>
        <fullName evidence="4">Zn(2)-C6 fungal-type domain-containing protein</fullName>
    </recommendedName>
</protein>
<dbReference type="GO" id="GO:0000976">
    <property type="term" value="F:transcription cis-regulatory region binding"/>
    <property type="evidence" value="ECO:0007669"/>
    <property type="project" value="TreeGrafter"/>
</dbReference>
<dbReference type="CDD" id="cd12148">
    <property type="entry name" value="fungal_TF_MHR"/>
    <property type="match status" value="1"/>
</dbReference>
<evidence type="ECO:0000313" key="6">
    <source>
        <dbReference type="Proteomes" id="UP000745764"/>
    </source>
</evidence>
<dbReference type="SUPFAM" id="SSF57701">
    <property type="entry name" value="Zn2/Cys6 DNA-binding domain"/>
    <property type="match status" value="1"/>
</dbReference>
<dbReference type="Pfam" id="PF00172">
    <property type="entry name" value="Zn_clus"/>
    <property type="match status" value="1"/>
</dbReference>
<sequence length="743" mass="83645">MRSSRNIRATTSEDGSLVHESYEASPSPQRPRDGPSKRSLRGRSGCLNCRRRRKKCDESKPSCTKCERLGEECEWDSGLSFRFTSLEADHPSMIAGQKIAATAPSTSLQIVDVVFDLETHECKEFLNGQEYSNTDDHHENEKPTPHEPESGAFSWDMDLAVDGISQDLPQNQAASSRRFTNDNISPGMQRLPLLRADSHEVHSIHDSRRSHSFAAGESEASHHVTFQTPLQLTEDPLSTAGLPVIREDDHLLSFSLPELEPLDYLTNRDSFQAFGDSLWPPMSNGEANALMDVDHVPAESPDMYAMYYPNATYRELHTTLYNHMVDTARGTGLTRTGTPESDKSQINPNDQETLRRTSQWEQVEPDRSIRSNLPKGMTVRREMELWRNYLDEIALWLDMFDNDRHFQIHLPILAQTSEPLRLSVLALSARQIERRDPDKPYTESLALYQEAIRLIAGELESMSTEVIGSCVLLCVLEMMSSSPKDWARHLNGAAMLLKAAGINGVVGGIRQAIFWCFARMDMWGGFLSDSHTKIPTSLWFLPTGTMSTAISKFKADFQNFDNYANYSLFLCASVLDVVSRRGSTNERGSTYSAKWKALFDLLVDWNTNRPAEMRPMTSRACENDDGDPFPVVIYTNAAAVSANQLYHTATLLMLQAKPNDLKVRGQRSIFWHARQVIGISVSNLLHAAWTNAPQPLYIAGKVMSSKAEHRVVLEALAEIERTTGFATQWRAQDLKEYWGDEGD</sequence>
<dbReference type="InterPro" id="IPR001138">
    <property type="entry name" value="Zn2Cys6_DnaBD"/>
</dbReference>
<organism evidence="5 6">
    <name type="scientific">Aureobasidium uvarum</name>
    <dbReference type="NCBI Taxonomy" id="2773716"/>
    <lineage>
        <taxon>Eukaryota</taxon>
        <taxon>Fungi</taxon>
        <taxon>Dikarya</taxon>
        <taxon>Ascomycota</taxon>
        <taxon>Pezizomycotina</taxon>
        <taxon>Dothideomycetes</taxon>
        <taxon>Dothideomycetidae</taxon>
        <taxon>Dothideales</taxon>
        <taxon>Saccotheciaceae</taxon>
        <taxon>Aureobasidium</taxon>
    </lineage>
</organism>
<keyword evidence="2" id="KW-0539">Nucleus</keyword>
<dbReference type="CDD" id="cd00067">
    <property type="entry name" value="GAL4"/>
    <property type="match status" value="1"/>
</dbReference>
<dbReference type="GO" id="GO:0045944">
    <property type="term" value="P:positive regulation of transcription by RNA polymerase II"/>
    <property type="evidence" value="ECO:0007669"/>
    <property type="project" value="TreeGrafter"/>
</dbReference>
<feature type="region of interest" description="Disordered" evidence="3">
    <location>
        <begin position="1"/>
        <end position="41"/>
    </location>
</feature>
<dbReference type="Pfam" id="PF11951">
    <property type="entry name" value="Fungal_trans_2"/>
    <property type="match status" value="1"/>
</dbReference>
<dbReference type="PROSITE" id="PS50048">
    <property type="entry name" value="ZN2_CY6_FUNGAL_2"/>
    <property type="match status" value="1"/>
</dbReference>
<comment type="subcellular location">
    <subcellularLocation>
        <location evidence="1">Nucleus</location>
    </subcellularLocation>
</comment>
<dbReference type="SMART" id="SM00066">
    <property type="entry name" value="GAL4"/>
    <property type="match status" value="1"/>
</dbReference>
<evidence type="ECO:0000256" key="2">
    <source>
        <dbReference type="ARBA" id="ARBA00023242"/>
    </source>
</evidence>
<keyword evidence="6" id="KW-1185">Reference proteome</keyword>
<feature type="compositionally biased region" description="Polar residues" evidence="3">
    <location>
        <begin position="1"/>
        <end position="14"/>
    </location>
</feature>
<feature type="compositionally biased region" description="Basic and acidic residues" evidence="3">
    <location>
        <begin position="134"/>
        <end position="149"/>
    </location>
</feature>
<dbReference type="GO" id="GO:0000981">
    <property type="term" value="F:DNA-binding transcription factor activity, RNA polymerase II-specific"/>
    <property type="evidence" value="ECO:0007669"/>
    <property type="project" value="InterPro"/>
</dbReference>
<reference evidence="5" key="1">
    <citation type="submission" date="2020-06" db="EMBL/GenBank/DDBJ databases">
        <authorList>
            <person name="Onetto C."/>
        </authorList>
    </citation>
    <scope>NUCLEOTIDE SEQUENCE</scope>
</reference>